<protein>
    <submittedName>
        <fullName evidence="2">Uncharacterized protein</fullName>
    </submittedName>
</protein>
<gene>
    <name evidence="2" type="ORF">T02_10334</name>
</gene>
<organism evidence="2 3">
    <name type="scientific">Trichinella nativa</name>
    <dbReference type="NCBI Taxonomy" id="6335"/>
    <lineage>
        <taxon>Eukaryota</taxon>
        <taxon>Metazoa</taxon>
        <taxon>Ecdysozoa</taxon>
        <taxon>Nematoda</taxon>
        <taxon>Enoplea</taxon>
        <taxon>Dorylaimia</taxon>
        <taxon>Trichinellida</taxon>
        <taxon>Trichinellidae</taxon>
        <taxon>Trichinella</taxon>
    </lineage>
</organism>
<sequence>MVAFALLCFALLCFALETGSHYVALANSVSDQAGLLIHRDPSASALKLGEIIYIPDFVKSK</sequence>
<feature type="signal peptide" evidence="1">
    <location>
        <begin position="1"/>
        <end position="15"/>
    </location>
</feature>
<reference evidence="2 3" key="1">
    <citation type="submission" date="2015-05" db="EMBL/GenBank/DDBJ databases">
        <title>Evolution of Trichinella species and genotypes.</title>
        <authorList>
            <person name="Korhonen P.K."/>
            <person name="Edoardo P."/>
            <person name="Giuseppe L.R."/>
            <person name="Gasser R.B."/>
        </authorList>
    </citation>
    <scope>NUCLEOTIDE SEQUENCE [LARGE SCALE GENOMIC DNA]</scope>
    <source>
        <strain evidence="2">ISS10</strain>
    </source>
</reference>
<dbReference type="Proteomes" id="UP000054721">
    <property type="component" value="Unassembled WGS sequence"/>
</dbReference>
<feature type="chain" id="PRO_5012000461" evidence="1">
    <location>
        <begin position="16"/>
        <end position="61"/>
    </location>
</feature>
<keyword evidence="1" id="KW-0732">Signal</keyword>
<name>A0A0V1KJ08_9BILA</name>
<dbReference type="AlphaFoldDB" id="A0A0V1KJ08"/>
<evidence type="ECO:0000313" key="2">
    <source>
        <dbReference type="EMBL" id="KRZ47243.1"/>
    </source>
</evidence>
<dbReference type="EMBL" id="JYDW01001087">
    <property type="protein sequence ID" value="KRZ47243.1"/>
    <property type="molecule type" value="Genomic_DNA"/>
</dbReference>
<keyword evidence="3" id="KW-1185">Reference proteome</keyword>
<comment type="caution">
    <text evidence="2">The sequence shown here is derived from an EMBL/GenBank/DDBJ whole genome shotgun (WGS) entry which is preliminary data.</text>
</comment>
<accession>A0A0V1KJ08</accession>
<proteinExistence type="predicted"/>
<evidence type="ECO:0000256" key="1">
    <source>
        <dbReference type="SAM" id="SignalP"/>
    </source>
</evidence>
<evidence type="ECO:0000313" key="3">
    <source>
        <dbReference type="Proteomes" id="UP000054721"/>
    </source>
</evidence>